<accession>A0AA88YEZ3</accession>
<evidence type="ECO:0000259" key="2">
    <source>
        <dbReference type="PROSITE" id="PS50208"/>
    </source>
</evidence>
<dbReference type="SUPFAM" id="SSF52129">
    <property type="entry name" value="Caspase-like"/>
    <property type="match status" value="1"/>
</dbReference>
<proteinExistence type="inferred from homology"/>
<dbReference type="Proteomes" id="UP001186944">
    <property type="component" value="Unassembled WGS sequence"/>
</dbReference>
<evidence type="ECO:0000313" key="3">
    <source>
        <dbReference type="EMBL" id="KAK3103984.1"/>
    </source>
</evidence>
<dbReference type="Pfam" id="PF00656">
    <property type="entry name" value="Peptidase_C14"/>
    <property type="match status" value="1"/>
</dbReference>
<sequence length="186" mass="21880">MEVPNLTRGIAVLIIYTDFEFPKKSERKSALDDYENMREMFQHLNFDVRHIFNEPAAELLKKLKGIRDDIKESDECFVCMISSHGEEVPRSDSSHREHILYTNSGSVKTEDIVRMFNNKNCKCLNGKPRLFIIQVNLCWAIRKLKLKFSLHNLYIIFPHFKIINFNLFDVINTRKKGFFYLVSSPS</sequence>
<dbReference type="InterPro" id="IPR001309">
    <property type="entry name" value="Pept_C14_p20"/>
</dbReference>
<feature type="domain" description="Caspase family p20" evidence="2">
    <location>
        <begin position="7"/>
        <end position="135"/>
    </location>
</feature>
<dbReference type="PROSITE" id="PS50208">
    <property type="entry name" value="CASPASE_P20"/>
    <property type="match status" value="1"/>
</dbReference>
<dbReference type="Gene3D" id="3.40.50.1460">
    <property type="match status" value="1"/>
</dbReference>
<comment type="caution">
    <text evidence="3">The sequence shown here is derived from an EMBL/GenBank/DDBJ whole genome shotgun (WGS) entry which is preliminary data.</text>
</comment>
<reference evidence="3" key="1">
    <citation type="submission" date="2019-08" db="EMBL/GenBank/DDBJ databases">
        <title>The improved chromosome-level genome for the pearl oyster Pinctada fucata martensii using PacBio sequencing and Hi-C.</title>
        <authorList>
            <person name="Zheng Z."/>
        </authorList>
    </citation>
    <scope>NUCLEOTIDE SEQUENCE</scope>
    <source>
        <strain evidence="3">ZZ-2019</strain>
        <tissue evidence="3">Adductor muscle</tissue>
    </source>
</reference>
<dbReference type="InterPro" id="IPR029030">
    <property type="entry name" value="Caspase-like_dom_sf"/>
</dbReference>
<dbReference type="AlphaFoldDB" id="A0AA88YEZ3"/>
<dbReference type="GO" id="GO:0006508">
    <property type="term" value="P:proteolysis"/>
    <property type="evidence" value="ECO:0007669"/>
    <property type="project" value="InterPro"/>
</dbReference>
<dbReference type="PANTHER" id="PTHR10454:SF210">
    <property type="entry name" value="CASPASE-2"/>
    <property type="match status" value="1"/>
</dbReference>
<comment type="similarity">
    <text evidence="1">Belongs to the peptidase C14A family.</text>
</comment>
<dbReference type="PRINTS" id="PR00376">
    <property type="entry name" value="IL1BCENZYME"/>
</dbReference>
<dbReference type="InterPro" id="IPR002398">
    <property type="entry name" value="Pept_C14"/>
</dbReference>
<dbReference type="PANTHER" id="PTHR10454">
    <property type="entry name" value="CASPASE"/>
    <property type="match status" value="1"/>
</dbReference>
<protein>
    <recommendedName>
        <fullName evidence="2">Caspase family p20 domain-containing protein</fullName>
    </recommendedName>
</protein>
<evidence type="ECO:0000256" key="1">
    <source>
        <dbReference type="ARBA" id="ARBA00010134"/>
    </source>
</evidence>
<dbReference type="InterPro" id="IPR011600">
    <property type="entry name" value="Pept_C14_caspase"/>
</dbReference>
<dbReference type="GO" id="GO:0005737">
    <property type="term" value="C:cytoplasm"/>
    <property type="evidence" value="ECO:0007669"/>
    <property type="project" value="TreeGrafter"/>
</dbReference>
<organism evidence="3 4">
    <name type="scientific">Pinctada imbricata</name>
    <name type="common">Atlantic pearl-oyster</name>
    <name type="synonym">Pinctada martensii</name>
    <dbReference type="NCBI Taxonomy" id="66713"/>
    <lineage>
        <taxon>Eukaryota</taxon>
        <taxon>Metazoa</taxon>
        <taxon>Spiralia</taxon>
        <taxon>Lophotrochozoa</taxon>
        <taxon>Mollusca</taxon>
        <taxon>Bivalvia</taxon>
        <taxon>Autobranchia</taxon>
        <taxon>Pteriomorphia</taxon>
        <taxon>Pterioida</taxon>
        <taxon>Pterioidea</taxon>
        <taxon>Pteriidae</taxon>
        <taxon>Pinctada</taxon>
    </lineage>
</organism>
<evidence type="ECO:0000313" key="4">
    <source>
        <dbReference type="Proteomes" id="UP001186944"/>
    </source>
</evidence>
<dbReference type="InterPro" id="IPR015917">
    <property type="entry name" value="Pept_C14A"/>
</dbReference>
<dbReference type="EMBL" id="VSWD01000005">
    <property type="protein sequence ID" value="KAK3103984.1"/>
    <property type="molecule type" value="Genomic_DNA"/>
</dbReference>
<dbReference type="GO" id="GO:0004197">
    <property type="term" value="F:cysteine-type endopeptidase activity"/>
    <property type="evidence" value="ECO:0007669"/>
    <property type="project" value="InterPro"/>
</dbReference>
<gene>
    <name evidence="3" type="ORF">FSP39_023421</name>
</gene>
<keyword evidence="4" id="KW-1185">Reference proteome</keyword>
<name>A0AA88YEZ3_PINIB</name>
<dbReference type="GO" id="GO:0043525">
    <property type="term" value="P:positive regulation of neuron apoptotic process"/>
    <property type="evidence" value="ECO:0007669"/>
    <property type="project" value="TreeGrafter"/>
</dbReference>
<dbReference type="GO" id="GO:0006915">
    <property type="term" value="P:apoptotic process"/>
    <property type="evidence" value="ECO:0007669"/>
    <property type="project" value="TreeGrafter"/>
</dbReference>